<comment type="caution">
    <text evidence="1">The sequence shown here is derived from an EMBL/GenBank/DDBJ whole genome shotgun (WGS) entry which is preliminary data.</text>
</comment>
<dbReference type="AlphaFoldDB" id="A0A9W6YMZ4"/>
<keyword evidence="2" id="KW-1185">Reference proteome</keyword>
<accession>A0A9W6YMZ4</accession>
<sequence>MNAFESLGLSESEIVSLNSDYDQMQFSQLIDRIQPDMNKLVLTMATHHYQFEIASYINVNCSYAELLTLFHTSDRQQHIANMKALFILHHKSKPLSSRGVLKQDYQEIAIGFTWKIIVIHLMDSLL</sequence>
<name>A0A9W6YMZ4_9STRA</name>
<gene>
    <name evidence="1" type="ORF">Pfra01_002867600</name>
</gene>
<proteinExistence type="predicted"/>
<protein>
    <submittedName>
        <fullName evidence="1">Unnamed protein product</fullName>
    </submittedName>
</protein>
<dbReference type="Proteomes" id="UP001165121">
    <property type="component" value="Unassembled WGS sequence"/>
</dbReference>
<evidence type="ECO:0000313" key="1">
    <source>
        <dbReference type="EMBL" id="GMF80659.1"/>
    </source>
</evidence>
<dbReference type="EMBL" id="BSXT01010538">
    <property type="protein sequence ID" value="GMF80659.1"/>
    <property type="molecule type" value="Genomic_DNA"/>
</dbReference>
<organism evidence="1 2">
    <name type="scientific">Phytophthora fragariaefolia</name>
    <dbReference type="NCBI Taxonomy" id="1490495"/>
    <lineage>
        <taxon>Eukaryota</taxon>
        <taxon>Sar</taxon>
        <taxon>Stramenopiles</taxon>
        <taxon>Oomycota</taxon>
        <taxon>Peronosporomycetes</taxon>
        <taxon>Peronosporales</taxon>
        <taxon>Peronosporaceae</taxon>
        <taxon>Phytophthora</taxon>
    </lineage>
</organism>
<reference evidence="1" key="1">
    <citation type="submission" date="2023-04" db="EMBL/GenBank/DDBJ databases">
        <title>Phytophthora fragariaefolia NBRC 109709.</title>
        <authorList>
            <person name="Ichikawa N."/>
            <person name="Sato H."/>
            <person name="Tonouchi N."/>
        </authorList>
    </citation>
    <scope>NUCLEOTIDE SEQUENCE</scope>
    <source>
        <strain evidence="1">NBRC 109709</strain>
    </source>
</reference>
<evidence type="ECO:0000313" key="2">
    <source>
        <dbReference type="Proteomes" id="UP001165121"/>
    </source>
</evidence>